<keyword evidence="6 9" id="KW-0472">Membrane</keyword>
<keyword evidence="3" id="KW-0378">Hydrolase</keyword>
<accession>A0A0C2WI32</accession>
<name>A0A0C2WI32_AMAMK</name>
<gene>
    <name evidence="11" type="ORF">M378DRAFT_82858</name>
</gene>
<dbReference type="HOGENOM" id="CLU_019266_1_0_1"/>
<dbReference type="InParanoid" id="A0A0C2WI32"/>
<organism evidence="11 12">
    <name type="scientific">Amanita muscaria (strain Koide BX008)</name>
    <dbReference type="NCBI Taxonomy" id="946122"/>
    <lineage>
        <taxon>Eukaryota</taxon>
        <taxon>Fungi</taxon>
        <taxon>Dikarya</taxon>
        <taxon>Basidiomycota</taxon>
        <taxon>Agaricomycotina</taxon>
        <taxon>Agaricomycetes</taxon>
        <taxon>Agaricomycetidae</taxon>
        <taxon>Agaricales</taxon>
        <taxon>Pluteineae</taxon>
        <taxon>Amanitaceae</taxon>
        <taxon>Amanita</taxon>
    </lineage>
</organism>
<dbReference type="GO" id="GO:0005789">
    <property type="term" value="C:endoplasmic reticulum membrane"/>
    <property type="evidence" value="ECO:0007669"/>
    <property type="project" value="UniProtKB-SubCell"/>
</dbReference>
<evidence type="ECO:0000256" key="9">
    <source>
        <dbReference type="SAM" id="Phobius"/>
    </source>
</evidence>
<evidence type="ECO:0000259" key="10">
    <source>
        <dbReference type="Pfam" id="PF01569"/>
    </source>
</evidence>
<feature type="compositionally biased region" description="Polar residues" evidence="8">
    <location>
        <begin position="1"/>
        <end position="16"/>
    </location>
</feature>
<dbReference type="PANTHER" id="PTHR14969">
    <property type="entry name" value="SPHINGOSINE-1-PHOSPHATE PHOSPHOHYDROLASE"/>
    <property type="match status" value="1"/>
</dbReference>
<evidence type="ECO:0000256" key="7">
    <source>
        <dbReference type="ARBA" id="ARBA00038324"/>
    </source>
</evidence>
<dbReference type="GO" id="GO:0042392">
    <property type="term" value="F:sphingosine-1-phosphate phosphatase activity"/>
    <property type="evidence" value="ECO:0007669"/>
    <property type="project" value="TreeGrafter"/>
</dbReference>
<evidence type="ECO:0000256" key="4">
    <source>
        <dbReference type="ARBA" id="ARBA00022824"/>
    </source>
</evidence>
<dbReference type="InterPro" id="IPR000326">
    <property type="entry name" value="PAP2/HPO"/>
</dbReference>
<evidence type="ECO:0000256" key="3">
    <source>
        <dbReference type="ARBA" id="ARBA00022801"/>
    </source>
</evidence>
<feature type="transmembrane region" description="Helical" evidence="9">
    <location>
        <begin position="132"/>
        <end position="150"/>
    </location>
</feature>
<evidence type="ECO:0000256" key="8">
    <source>
        <dbReference type="SAM" id="MobiDB-lite"/>
    </source>
</evidence>
<feature type="domain" description="Phosphatidic acid phosphatase type 2/haloperoxidase" evidence="10">
    <location>
        <begin position="134"/>
        <end position="268"/>
    </location>
</feature>
<dbReference type="Pfam" id="PF01569">
    <property type="entry name" value="PAP2"/>
    <property type="match status" value="1"/>
</dbReference>
<keyword evidence="12" id="KW-1185">Reference proteome</keyword>
<comment type="similarity">
    <text evidence="7">Belongs to the type 2 lipid phosphate phosphatase family.</text>
</comment>
<dbReference type="AlphaFoldDB" id="A0A0C2WI32"/>
<evidence type="ECO:0000256" key="5">
    <source>
        <dbReference type="ARBA" id="ARBA00022989"/>
    </source>
</evidence>
<dbReference type="FunCoup" id="A0A0C2WI32">
    <property type="interactions" value="328"/>
</dbReference>
<feature type="transmembrane region" description="Helical" evidence="9">
    <location>
        <begin position="104"/>
        <end position="126"/>
    </location>
</feature>
<evidence type="ECO:0000256" key="2">
    <source>
        <dbReference type="ARBA" id="ARBA00022692"/>
    </source>
</evidence>
<feature type="compositionally biased region" description="Low complexity" evidence="8">
    <location>
        <begin position="17"/>
        <end position="34"/>
    </location>
</feature>
<feature type="transmembrane region" description="Helical" evidence="9">
    <location>
        <begin position="567"/>
        <end position="585"/>
    </location>
</feature>
<dbReference type="Gene3D" id="1.20.144.10">
    <property type="entry name" value="Phosphatidic acid phosphatase type 2/haloperoxidase"/>
    <property type="match status" value="1"/>
</dbReference>
<sequence length="597" mass="65310">MVNSTTLGANNAPTRFSLSLPSSADSSRNSSPAPGLRKYNPKQGSEVDPGLDESPGQMPVDVYDAVLPPWRARIRKMVVKRVEKESKTIANMQEYIRTPFWDAYFVYTSSLGTHTFFMASLPTLYFFGYDEFGTSLIVILAFGVYFTSVIKDLVCSPRPFAPPVTRLSIGSHHLEYGLPSTHSTNSVSIALFLFAIAYQLTYPSSSHSNIFTEPTLSPQTFSFITSFLCIYAFSIVFGRLYTAMHSFTDCAIGGFLGALIWWAETSWTGIPIRLLSPSTPFHPTTVLINILQFLNIGTPLPSTAPPSSTPLGVIIQLGHGLGLGRSLCSWVKNGGWEVPLILIPLCLLAVNQHPQPVDDCPCFEDAIAFGSVVLGILLGKWAVSKLGIPSFSAIMPGSGWQHSSDNGWIQVPRQWDDILVWWFFAILKLVFGILAIFTWRLIAKSALRLVLPPTFRLLAKAFRLPKRRFYTPATEYVSVPSGFGKEGGVFHTIPSVIDLPTGSKMGVVDGTANGMGNGTGIKGRGKDVKLRVSGLMAKDKRGNGKMQEKDKEGEPITHYDADVLTKLVVYAGIGIMASLTLPALYDYLGWGLSSWPS</sequence>
<comment type="subcellular location">
    <subcellularLocation>
        <location evidence="1">Endoplasmic reticulum membrane</location>
        <topology evidence="1">Multi-pass membrane protein</topology>
    </subcellularLocation>
</comment>
<feature type="transmembrane region" description="Helical" evidence="9">
    <location>
        <begin position="221"/>
        <end position="240"/>
    </location>
</feature>
<evidence type="ECO:0000256" key="6">
    <source>
        <dbReference type="ARBA" id="ARBA00023136"/>
    </source>
</evidence>
<keyword evidence="4" id="KW-0256">Endoplasmic reticulum</keyword>
<protein>
    <recommendedName>
        <fullName evidence="10">Phosphatidic acid phosphatase type 2/haloperoxidase domain-containing protein</fullName>
    </recommendedName>
</protein>
<feature type="transmembrane region" description="Helical" evidence="9">
    <location>
        <begin position="419"/>
        <end position="439"/>
    </location>
</feature>
<feature type="transmembrane region" description="Helical" evidence="9">
    <location>
        <begin position="183"/>
        <end position="201"/>
    </location>
</feature>
<dbReference type="CDD" id="cd03388">
    <property type="entry name" value="PAP2_SPPase1"/>
    <property type="match status" value="1"/>
</dbReference>
<proteinExistence type="inferred from homology"/>
<reference evidence="11 12" key="1">
    <citation type="submission" date="2014-04" db="EMBL/GenBank/DDBJ databases">
        <title>Evolutionary Origins and Diversification of the Mycorrhizal Mutualists.</title>
        <authorList>
            <consortium name="DOE Joint Genome Institute"/>
            <consortium name="Mycorrhizal Genomics Consortium"/>
            <person name="Kohler A."/>
            <person name="Kuo A."/>
            <person name="Nagy L.G."/>
            <person name="Floudas D."/>
            <person name="Copeland A."/>
            <person name="Barry K.W."/>
            <person name="Cichocki N."/>
            <person name="Veneault-Fourrey C."/>
            <person name="LaButti K."/>
            <person name="Lindquist E.A."/>
            <person name="Lipzen A."/>
            <person name="Lundell T."/>
            <person name="Morin E."/>
            <person name="Murat C."/>
            <person name="Riley R."/>
            <person name="Ohm R."/>
            <person name="Sun H."/>
            <person name="Tunlid A."/>
            <person name="Henrissat B."/>
            <person name="Grigoriev I.V."/>
            <person name="Hibbett D.S."/>
            <person name="Martin F."/>
        </authorList>
    </citation>
    <scope>NUCLEOTIDE SEQUENCE [LARGE SCALE GENOMIC DNA]</scope>
    <source>
        <strain evidence="11 12">Koide BX008</strain>
    </source>
</reference>
<dbReference type="OrthoDB" id="301434at2759"/>
<keyword evidence="5 9" id="KW-1133">Transmembrane helix</keyword>
<feature type="region of interest" description="Disordered" evidence="8">
    <location>
        <begin position="1"/>
        <end position="58"/>
    </location>
</feature>
<evidence type="ECO:0000313" key="11">
    <source>
        <dbReference type="EMBL" id="KIL61147.1"/>
    </source>
</evidence>
<evidence type="ECO:0000256" key="1">
    <source>
        <dbReference type="ARBA" id="ARBA00004477"/>
    </source>
</evidence>
<dbReference type="SUPFAM" id="SSF48317">
    <property type="entry name" value="Acid phosphatase/Vanadium-dependent haloperoxidase"/>
    <property type="match status" value="1"/>
</dbReference>
<dbReference type="EMBL" id="KN818288">
    <property type="protein sequence ID" value="KIL61147.1"/>
    <property type="molecule type" value="Genomic_DNA"/>
</dbReference>
<evidence type="ECO:0000313" key="12">
    <source>
        <dbReference type="Proteomes" id="UP000054549"/>
    </source>
</evidence>
<feature type="transmembrane region" description="Helical" evidence="9">
    <location>
        <begin position="247"/>
        <end position="263"/>
    </location>
</feature>
<dbReference type="PANTHER" id="PTHR14969:SF28">
    <property type="entry name" value="DIHYDROSPHINGOSINE 1-PHOSPHATE PHOSPHATASE LCB3-RELATED"/>
    <property type="match status" value="1"/>
</dbReference>
<dbReference type="STRING" id="946122.A0A0C2WI32"/>
<dbReference type="Proteomes" id="UP000054549">
    <property type="component" value="Unassembled WGS sequence"/>
</dbReference>
<keyword evidence="2 9" id="KW-0812">Transmembrane</keyword>
<dbReference type="InterPro" id="IPR036938">
    <property type="entry name" value="PAP2/HPO_sf"/>
</dbReference>